<comment type="caution">
    <text evidence="6">The sequence shown here is derived from an EMBL/GenBank/DDBJ whole genome shotgun (WGS) entry which is preliminary data.</text>
</comment>
<protein>
    <submittedName>
        <fullName evidence="6">Patatin</fullName>
    </submittedName>
</protein>
<organism evidence="6 7">
    <name type="scientific">Acidocella aminolytica 101 = DSM 11237</name>
    <dbReference type="NCBI Taxonomy" id="1120923"/>
    <lineage>
        <taxon>Bacteria</taxon>
        <taxon>Pseudomonadati</taxon>
        <taxon>Pseudomonadota</taxon>
        <taxon>Alphaproteobacteria</taxon>
        <taxon>Acetobacterales</taxon>
        <taxon>Acidocellaceae</taxon>
        <taxon>Acidocella</taxon>
    </lineage>
</organism>
<keyword evidence="7" id="KW-1185">Reference proteome</keyword>
<evidence type="ECO:0000256" key="4">
    <source>
        <dbReference type="PROSITE-ProRule" id="PRU01161"/>
    </source>
</evidence>
<dbReference type="SUPFAM" id="SSF52151">
    <property type="entry name" value="FabD/lysophospholipase-like"/>
    <property type="match status" value="1"/>
</dbReference>
<dbReference type="InterPro" id="IPR050301">
    <property type="entry name" value="NTE"/>
</dbReference>
<dbReference type="PANTHER" id="PTHR14226">
    <property type="entry name" value="NEUROPATHY TARGET ESTERASE/SWISS CHEESE D.MELANOGASTER"/>
    <property type="match status" value="1"/>
</dbReference>
<dbReference type="AlphaFoldDB" id="A0A0D6PGA9"/>
<dbReference type="EMBL" id="BANC01000054">
    <property type="protein sequence ID" value="GAN80677.1"/>
    <property type="molecule type" value="Genomic_DNA"/>
</dbReference>
<evidence type="ECO:0000259" key="5">
    <source>
        <dbReference type="PROSITE" id="PS51635"/>
    </source>
</evidence>
<evidence type="ECO:0000313" key="7">
    <source>
        <dbReference type="Proteomes" id="UP000032668"/>
    </source>
</evidence>
<feature type="short sequence motif" description="GXGXXG" evidence="4">
    <location>
        <begin position="17"/>
        <end position="22"/>
    </location>
</feature>
<dbReference type="GO" id="GO:0016787">
    <property type="term" value="F:hydrolase activity"/>
    <property type="evidence" value="ECO:0007669"/>
    <property type="project" value="UniProtKB-UniRule"/>
</dbReference>
<dbReference type="InterPro" id="IPR016035">
    <property type="entry name" value="Acyl_Trfase/lysoPLipase"/>
</dbReference>
<dbReference type="STRING" id="1120923.SAMN02746095_00726"/>
<keyword evidence="1 4" id="KW-0378">Hydrolase</keyword>
<gene>
    <name evidence="6" type="ORF">Aam_055_057</name>
</gene>
<evidence type="ECO:0000256" key="2">
    <source>
        <dbReference type="ARBA" id="ARBA00022963"/>
    </source>
</evidence>
<feature type="domain" description="PNPLA" evidence="5">
    <location>
        <begin position="13"/>
        <end position="212"/>
    </location>
</feature>
<dbReference type="GO" id="GO:0016042">
    <property type="term" value="P:lipid catabolic process"/>
    <property type="evidence" value="ECO:0007669"/>
    <property type="project" value="UniProtKB-UniRule"/>
</dbReference>
<reference evidence="6 7" key="1">
    <citation type="submission" date="2012-11" db="EMBL/GenBank/DDBJ databases">
        <title>Whole genome sequence of Acidocella aminolytica 101 = DSM 11237.</title>
        <authorList>
            <person name="Azuma Y."/>
            <person name="Higashiura N."/>
            <person name="Hirakawa H."/>
            <person name="Matsushita K."/>
        </authorList>
    </citation>
    <scope>NUCLEOTIDE SEQUENCE [LARGE SCALE GENOMIC DNA]</scope>
    <source>
        <strain evidence="7">101 / DSM 11237</strain>
    </source>
</reference>
<feature type="active site" description="Proton acceptor" evidence="4">
    <location>
        <position position="199"/>
    </location>
</feature>
<feature type="active site" description="Nucleophile" evidence="4">
    <location>
        <position position="46"/>
    </location>
</feature>
<dbReference type="OrthoDB" id="9807112at2"/>
<dbReference type="PROSITE" id="PS51635">
    <property type="entry name" value="PNPLA"/>
    <property type="match status" value="1"/>
</dbReference>
<keyword evidence="3 4" id="KW-0443">Lipid metabolism</keyword>
<dbReference type="RefSeq" id="WP_048879081.1">
    <property type="nucleotide sequence ID" value="NZ_BANC01000054.1"/>
</dbReference>
<dbReference type="Pfam" id="PF01734">
    <property type="entry name" value="Patatin"/>
    <property type="match status" value="1"/>
</dbReference>
<sequence length="308" mass="33328">MQIFSSPRPRTVLALQGGGAHGAFTWGVLDRLLENEFKFDAVTGVSSGAMIAALAVQGMVKAGPQGARTAITKLWTRVMEGNLFGNFPATPLDWMWDTTKALSNDFAWTGLTQALRLFDPAQLNPLGQNPLEPLLRELLDTKALCAPNAPRLYVGATDVETGEAAVFSNAEIGIPELLASACIPMMFPTVRINGRHYWDGGYSCNPPLAPILTPKPETLILIRAQPRQRSGVPSATADIVHRLHEIAFQAPLAAELSMLPRNVRLVDIPADEALSHHPLTSKLNTDRPFLEALFDAGRKAANNALHST</sequence>
<proteinExistence type="predicted"/>
<evidence type="ECO:0000313" key="6">
    <source>
        <dbReference type="EMBL" id="GAN80677.1"/>
    </source>
</evidence>
<feature type="short sequence motif" description="DGA/G" evidence="4">
    <location>
        <begin position="199"/>
        <end position="201"/>
    </location>
</feature>
<name>A0A0D6PGA9_9PROT</name>
<dbReference type="Proteomes" id="UP000032668">
    <property type="component" value="Unassembled WGS sequence"/>
</dbReference>
<evidence type="ECO:0000256" key="1">
    <source>
        <dbReference type="ARBA" id="ARBA00022801"/>
    </source>
</evidence>
<dbReference type="PANTHER" id="PTHR14226:SF78">
    <property type="entry name" value="SLR0060 PROTEIN"/>
    <property type="match status" value="1"/>
</dbReference>
<evidence type="ECO:0000256" key="3">
    <source>
        <dbReference type="ARBA" id="ARBA00023098"/>
    </source>
</evidence>
<keyword evidence="2 4" id="KW-0442">Lipid degradation</keyword>
<dbReference type="InterPro" id="IPR002641">
    <property type="entry name" value="PNPLA_dom"/>
</dbReference>
<feature type="short sequence motif" description="GXSXG" evidence="4">
    <location>
        <begin position="44"/>
        <end position="48"/>
    </location>
</feature>
<accession>A0A0D6PGA9</accession>
<dbReference type="Gene3D" id="3.40.1090.10">
    <property type="entry name" value="Cytosolic phospholipase A2 catalytic domain"/>
    <property type="match status" value="2"/>
</dbReference>